<dbReference type="PROSITE" id="PS51257">
    <property type="entry name" value="PROKAR_LIPOPROTEIN"/>
    <property type="match status" value="1"/>
</dbReference>
<proteinExistence type="predicted"/>
<keyword evidence="2" id="KW-0732">Signal</keyword>
<dbReference type="Proteomes" id="UP000274661">
    <property type="component" value="Unassembled WGS sequence"/>
</dbReference>
<comment type="caution">
    <text evidence="3">The sequence shown here is derived from an EMBL/GenBank/DDBJ whole genome shotgun (WGS) entry which is preliminary data.</text>
</comment>
<sequence>MKKVAFALLATGALGLAACNNNNPDQVSGNVETNSAMTVNDTSVNEQVEAVNAEAEALGNQAAELNQVASNSAAANGSDNVAENVTNSDSNARDVNAM</sequence>
<accession>A0A429VAA0</accession>
<dbReference type="RefSeq" id="WP_126718752.1">
    <property type="nucleotide sequence ID" value="NZ_RWJF01000001.1"/>
</dbReference>
<organism evidence="3 4">
    <name type="scientific">Sphingomonas ginkgonis</name>
    <dbReference type="NCBI Taxonomy" id="2315330"/>
    <lineage>
        <taxon>Bacteria</taxon>
        <taxon>Pseudomonadati</taxon>
        <taxon>Pseudomonadota</taxon>
        <taxon>Alphaproteobacteria</taxon>
        <taxon>Sphingomonadales</taxon>
        <taxon>Sphingomonadaceae</taxon>
        <taxon>Sphingomonas</taxon>
    </lineage>
</organism>
<reference evidence="3 4" key="1">
    <citation type="submission" date="2018-12" db="EMBL/GenBank/DDBJ databases">
        <title>Sphingomonas sp. HMF7854 Genome sequencing and assembly.</title>
        <authorList>
            <person name="Cha I."/>
            <person name="Kang H."/>
            <person name="Kim H."/>
            <person name="Kang J."/>
            <person name="Joh K."/>
        </authorList>
    </citation>
    <scope>NUCLEOTIDE SEQUENCE [LARGE SCALE GENOMIC DNA]</scope>
    <source>
        <strain evidence="3 4">HMF7854</strain>
    </source>
</reference>
<feature type="chain" id="PRO_5018972887" description="Circumsporozoite protein" evidence="2">
    <location>
        <begin position="18"/>
        <end position="98"/>
    </location>
</feature>
<name>A0A429VAA0_9SPHN</name>
<feature type="signal peptide" evidence="2">
    <location>
        <begin position="1"/>
        <end position="17"/>
    </location>
</feature>
<evidence type="ECO:0000256" key="2">
    <source>
        <dbReference type="SAM" id="SignalP"/>
    </source>
</evidence>
<evidence type="ECO:0008006" key="5">
    <source>
        <dbReference type="Google" id="ProtNLM"/>
    </source>
</evidence>
<evidence type="ECO:0000256" key="1">
    <source>
        <dbReference type="SAM" id="MobiDB-lite"/>
    </source>
</evidence>
<gene>
    <name evidence="3" type="ORF">HMF7854_08745</name>
</gene>
<dbReference type="AlphaFoldDB" id="A0A429VAA0"/>
<keyword evidence="4" id="KW-1185">Reference proteome</keyword>
<protein>
    <recommendedName>
        <fullName evidence="5">Circumsporozoite protein</fullName>
    </recommendedName>
</protein>
<evidence type="ECO:0000313" key="4">
    <source>
        <dbReference type="Proteomes" id="UP000274661"/>
    </source>
</evidence>
<feature type="region of interest" description="Disordered" evidence="1">
    <location>
        <begin position="70"/>
        <end position="98"/>
    </location>
</feature>
<evidence type="ECO:0000313" key="3">
    <source>
        <dbReference type="EMBL" id="RST30919.1"/>
    </source>
</evidence>
<dbReference type="EMBL" id="RWJF01000001">
    <property type="protein sequence ID" value="RST30919.1"/>
    <property type="molecule type" value="Genomic_DNA"/>
</dbReference>
<feature type="compositionally biased region" description="Low complexity" evidence="1">
    <location>
        <begin position="70"/>
        <end position="82"/>
    </location>
</feature>